<keyword evidence="7" id="KW-0998">Cell outer membrane</keyword>
<dbReference type="STRING" id="1842727.RD110_01025"/>
<sequence length="441" mass="49496">MFSVLFQRVHSRPRHGRRAYSVCLLILASTLLCLGAQAQQALSLDQALQLAQDRSRQLVAQDAVARSSREMAAAAGQLPDPVLKAGVNNLPINGEDSFSVTRDFMTMRSIGVMQEITRSDKLKARSTRFNREAEAAESSRVVALANLRRDTAMAWLDRYYQERMLDVLRAQRAEASLQIEASDAAYRGGRGSQTDVFAARSAVAQMDDRIRQTERQISTTKIKLARWIGEPASQALALPPNLNQVHLEPTSLDAQLAHHPEIALMLKQEEVAQADVDIAQSNKRSDWSVELMLSQRGPAYSNMVSFNVSIPLQWDQKNRQDREVAAKLAIAEQMRAHREEATREHVADTRMWLQQWQSDRDRVAHFDSTLVPLAAERTRAALAAYRGGSGSLTAVLEARRMEIDTRMDRLRLEMEAASLWAQLEYLLPADHPATTTTSREK</sequence>
<comment type="similarity">
    <text evidence="2">Belongs to the outer membrane factor (OMF) (TC 1.B.17) family.</text>
</comment>
<evidence type="ECO:0000256" key="1">
    <source>
        <dbReference type="ARBA" id="ARBA00004442"/>
    </source>
</evidence>
<dbReference type="RefSeq" id="WP_076195858.1">
    <property type="nucleotide sequence ID" value="NZ_CP019236.1"/>
</dbReference>
<evidence type="ECO:0000313" key="10">
    <source>
        <dbReference type="Proteomes" id="UP000186609"/>
    </source>
</evidence>
<dbReference type="GO" id="GO:0009279">
    <property type="term" value="C:cell outer membrane"/>
    <property type="evidence" value="ECO:0007669"/>
    <property type="project" value="UniProtKB-SubCell"/>
</dbReference>
<feature type="signal peptide" evidence="8">
    <location>
        <begin position="1"/>
        <end position="38"/>
    </location>
</feature>
<dbReference type="GO" id="GO:0015288">
    <property type="term" value="F:porin activity"/>
    <property type="evidence" value="ECO:0007669"/>
    <property type="project" value="TreeGrafter"/>
</dbReference>
<keyword evidence="4" id="KW-1134">Transmembrane beta strand</keyword>
<dbReference type="Proteomes" id="UP000186609">
    <property type="component" value="Chromosome"/>
</dbReference>
<dbReference type="PANTHER" id="PTHR30026:SF20">
    <property type="entry name" value="OUTER MEMBRANE PROTEIN TOLC"/>
    <property type="match status" value="1"/>
</dbReference>
<organism evidence="9 10">
    <name type="scientific">Rhodoferax koreensis</name>
    <dbReference type="NCBI Taxonomy" id="1842727"/>
    <lineage>
        <taxon>Bacteria</taxon>
        <taxon>Pseudomonadati</taxon>
        <taxon>Pseudomonadota</taxon>
        <taxon>Betaproteobacteria</taxon>
        <taxon>Burkholderiales</taxon>
        <taxon>Comamonadaceae</taxon>
        <taxon>Rhodoferax</taxon>
    </lineage>
</organism>
<dbReference type="Gene3D" id="1.20.1600.10">
    <property type="entry name" value="Outer membrane efflux proteins (OEP)"/>
    <property type="match status" value="1"/>
</dbReference>
<dbReference type="InterPro" id="IPR003423">
    <property type="entry name" value="OMP_efflux"/>
</dbReference>
<accession>A0A1P8JQF8</accession>
<evidence type="ECO:0000256" key="5">
    <source>
        <dbReference type="ARBA" id="ARBA00022692"/>
    </source>
</evidence>
<evidence type="ECO:0000256" key="3">
    <source>
        <dbReference type="ARBA" id="ARBA00022448"/>
    </source>
</evidence>
<keyword evidence="8" id="KW-0732">Signal</keyword>
<reference evidence="9 10" key="1">
    <citation type="submission" date="2017-01" db="EMBL/GenBank/DDBJ databases">
        <authorList>
            <person name="Mah S.A."/>
            <person name="Swanson W.J."/>
            <person name="Moy G.W."/>
            <person name="Vacquier V.D."/>
        </authorList>
    </citation>
    <scope>NUCLEOTIDE SEQUENCE [LARGE SCALE GENOMIC DNA]</scope>
    <source>
        <strain evidence="9 10">DCY110</strain>
    </source>
</reference>
<dbReference type="SUPFAM" id="SSF56954">
    <property type="entry name" value="Outer membrane efflux proteins (OEP)"/>
    <property type="match status" value="1"/>
</dbReference>
<proteinExistence type="inferred from homology"/>
<gene>
    <name evidence="9" type="ORF">RD110_01025</name>
</gene>
<keyword evidence="3" id="KW-0813">Transport</keyword>
<dbReference type="AlphaFoldDB" id="A0A1P8JQF8"/>
<dbReference type="KEGG" id="rhy:RD110_01025"/>
<dbReference type="Pfam" id="PF02321">
    <property type="entry name" value="OEP"/>
    <property type="match status" value="1"/>
</dbReference>
<dbReference type="InterPro" id="IPR051906">
    <property type="entry name" value="TolC-like"/>
</dbReference>
<evidence type="ECO:0000256" key="7">
    <source>
        <dbReference type="ARBA" id="ARBA00023237"/>
    </source>
</evidence>
<keyword evidence="6" id="KW-0472">Membrane</keyword>
<name>A0A1P8JQF8_9BURK</name>
<dbReference type="OrthoDB" id="9769048at2"/>
<evidence type="ECO:0000256" key="6">
    <source>
        <dbReference type="ARBA" id="ARBA00023136"/>
    </source>
</evidence>
<evidence type="ECO:0000256" key="4">
    <source>
        <dbReference type="ARBA" id="ARBA00022452"/>
    </source>
</evidence>
<protein>
    <submittedName>
        <fullName evidence="9">Transporter</fullName>
    </submittedName>
</protein>
<evidence type="ECO:0000256" key="8">
    <source>
        <dbReference type="SAM" id="SignalP"/>
    </source>
</evidence>
<evidence type="ECO:0000313" key="9">
    <source>
        <dbReference type="EMBL" id="APW35965.1"/>
    </source>
</evidence>
<dbReference type="GO" id="GO:1990281">
    <property type="term" value="C:efflux pump complex"/>
    <property type="evidence" value="ECO:0007669"/>
    <property type="project" value="TreeGrafter"/>
</dbReference>
<comment type="subcellular location">
    <subcellularLocation>
        <location evidence="1">Cell outer membrane</location>
    </subcellularLocation>
</comment>
<evidence type="ECO:0000256" key="2">
    <source>
        <dbReference type="ARBA" id="ARBA00007613"/>
    </source>
</evidence>
<dbReference type="GO" id="GO:0015562">
    <property type="term" value="F:efflux transmembrane transporter activity"/>
    <property type="evidence" value="ECO:0007669"/>
    <property type="project" value="InterPro"/>
</dbReference>
<dbReference type="PANTHER" id="PTHR30026">
    <property type="entry name" value="OUTER MEMBRANE PROTEIN TOLC"/>
    <property type="match status" value="1"/>
</dbReference>
<feature type="chain" id="PRO_5013156762" evidence="8">
    <location>
        <begin position="39"/>
        <end position="441"/>
    </location>
</feature>
<dbReference type="EMBL" id="CP019236">
    <property type="protein sequence ID" value="APW35965.1"/>
    <property type="molecule type" value="Genomic_DNA"/>
</dbReference>
<keyword evidence="5" id="KW-0812">Transmembrane</keyword>
<keyword evidence="10" id="KW-1185">Reference proteome</keyword>